<feature type="transmembrane region" description="Helical" evidence="4">
    <location>
        <begin position="650"/>
        <end position="668"/>
    </location>
</feature>
<evidence type="ECO:0000256" key="3">
    <source>
        <dbReference type="SAM" id="MobiDB-lite"/>
    </source>
</evidence>
<keyword evidence="7" id="KW-1185">Reference proteome</keyword>
<feature type="compositionally biased region" description="Low complexity" evidence="3">
    <location>
        <begin position="1354"/>
        <end position="1368"/>
    </location>
</feature>
<dbReference type="SUPFAM" id="SSF53955">
    <property type="entry name" value="Lysozyme-like"/>
    <property type="match status" value="1"/>
</dbReference>
<keyword evidence="2" id="KW-0378">Hydrolase</keyword>
<accession>A0A137ZRY4</accession>
<feature type="region of interest" description="Disordered" evidence="3">
    <location>
        <begin position="1344"/>
        <end position="1368"/>
    </location>
</feature>
<comment type="caution">
    <text evidence="6">The sequence shown here is derived from an EMBL/GenBank/DDBJ whole genome shotgun (WGS) entry which is preliminary data.</text>
</comment>
<dbReference type="InterPro" id="IPR010618">
    <property type="entry name" value="RPF"/>
</dbReference>
<keyword evidence="4" id="KW-0472">Membrane</keyword>
<proteinExistence type="inferred from homology"/>
<feature type="transmembrane region" description="Helical" evidence="4">
    <location>
        <begin position="620"/>
        <end position="643"/>
    </location>
</feature>
<reference evidence="6 7" key="1">
    <citation type="submission" date="2016-02" db="EMBL/GenBank/DDBJ databases">
        <authorList>
            <person name="Teng J.L."/>
            <person name="Tang Y."/>
            <person name="Huang Y."/>
            <person name="Guo F."/>
            <person name="Wei W."/>
            <person name="Chen J.H."/>
            <person name="Wong S.Y."/>
            <person name="Lau S.K."/>
            <person name="Woo P.C."/>
        </authorList>
    </citation>
    <scope>NUCLEOTIDE SEQUENCE [LARGE SCALE GENOMIC DNA]</scope>
    <source>
        <strain evidence="6 7">JCM 13375</strain>
    </source>
</reference>
<evidence type="ECO:0000259" key="5">
    <source>
        <dbReference type="Pfam" id="PF06737"/>
    </source>
</evidence>
<evidence type="ECO:0000313" key="7">
    <source>
        <dbReference type="Proteomes" id="UP000070409"/>
    </source>
</evidence>
<evidence type="ECO:0000313" key="6">
    <source>
        <dbReference type="EMBL" id="KXP00909.1"/>
    </source>
</evidence>
<protein>
    <recommendedName>
        <fullName evidence="5">Resuscitation-promoting factor core lysozyme-like domain-containing protein</fullName>
    </recommendedName>
</protein>
<feature type="transmembrane region" description="Helical" evidence="4">
    <location>
        <begin position="236"/>
        <end position="259"/>
    </location>
</feature>
<sequence length="1529" mass="153912">MTAPGGTFAEANVKATLTWDDIERLMTPKVEAAMKKAEQAVAKHLDKIEAAFDRSAGRMADAFAKGMNAAARTVDRELAGIERRLRTSRMSVTIDAKVDSAAVERQLASQNLSGAGAAHGRQYAAGLVGALSAGFGVISKLFAGGLGGAQSNFARIALQTKIAAFAAGQLAKKILLVGGVLGGLGAGALGKLAVGLKLASRFAGQLARDLTRVIALVTVLQAVGRGLSMLANFGKIAAIGTIGFSALLGVATGITNLISGPMLQAITAIGAAMGVAAGAAAGILGPALVALKVGFAGLSDGAKKFNEQFKEMDDALAERIGNMMAPLLTAWHDASSQMKLAFASALKPAFASMGGLVNQFRPQLVGLSTTLGEVGNEVAKSLSGPAAKQGFADMLDASNTFFSAFKGESGLGGLTAGLVSFAGTAAKTFAGVGDGINNALLSAGEWLRNISPDQMRAAFDQLRQVLDNIGSVVGPVLSGLRQLGAISAPALAPGFKAVGDAISQATPGVLTMARELMPALGQALQNLAPILPGIVNAFTPWASVVAVLAPHIATLLSHLGPLAPLILGIALAAKTITSAMVAYNAIMAIASVGQGVFAAATGASSASLAGNTIALAAHKVATVAGTIATNAASIAMRAFGVALRFATGPIGLIITAVALVGAAIWAFFTKTETGRKLWATIWTGIKTAVSAVVEWFTGTAVPWLKSAWDNIAAGATWLWQNVIQPVWEGIKSAIGVAITIIKGYISGWIAVFKVVGSILTWLWQNVVVPVWDGIKAAIGLAIDFISAEIEGFKAIWAALEPVFTWLWHSVIEPVWNGIRGAIEAVVGWIMNTAVPWLQQAWKDFTTGISIIVTKAQEVWDGVKDKFTQMVDFVKGLPDKIKAAAAGMWDGLKSGLATTLNWAIDKLNSFVGVLNKVPGVNIAAIPHVGFAAGGWTGPGSKYQAAGIVHADEFVLSKAARGSIEGKFPGLLDFMNANGTLPGYDVGGLVGGLRSAVSGIVNSGYVFGGWGNGWNTDCSGATASVANMATGKASGPGQGQRTATGGMGAFLAARGFQAGRGPAGSLRIGWDAQHSAGTLPDGTNFEHTGPQGAPGKFGAGAQGAGSLANEMWLPMGGDPSGAAGPVVGSGANNTATGGGSGGGSSSVASSSSSGSSGGAKRTAQQELARIPLAALESAFGIKIPEWLDPTIQQQTSQATTANTAAVTANTQAIAQQTTAATTSTAQATTGAATVPLTQNPDGTWTSSNPEWAKLIKRESGGKADIVQGIQDANSGGNEASGLFQIAKGTWAGNGGTSFAATAGQATPQQQAQVAATIFGKSGGSPWGSGAGQSGRENEAALRAGITSGGAAPSSLPFPQTPTVTPTTAGPGMPLPVTQSTGPVATPTLNRTGEQTGPELVTGDTGTSNNTGGDLVTSGIGWAGDATKEIVGQFLAPFGLDGLFGKGVDIATNGAKGAAAQAQKAAQAGVQAASAAGAATGNPALVAAGAAGSGATAVFNQQFNTTDPKAQTQQMVRAVGGQSLVTNTLRSP</sequence>
<dbReference type="InterPro" id="IPR023346">
    <property type="entry name" value="Lysozyme-like_dom_sf"/>
</dbReference>
<evidence type="ECO:0000256" key="2">
    <source>
        <dbReference type="ARBA" id="ARBA00022801"/>
    </source>
</evidence>
<name>A0A137ZRY4_9ACTN</name>
<evidence type="ECO:0000256" key="1">
    <source>
        <dbReference type="ARBA" id="ARBA00010830"/>
    </source>
</evidence>
<gene>
    <name evidence="6" type="ORF">AXK61_12940</name>
</gene>
<feature type="domain" description="Resuscitation-promoting factor core lysozyme-like" evidence="5">
    <location>
        <begin position="1245"/>
        <end position="1325"/>
    </location>
</feature>
<dbReference type="RefSeq" id="WP_068743690.1">
    <property type="nucleotide sequence ID" value="NZ_LSRE01000002.1"/>
</dbReference>
<comment type="similarity">
    <text evidence="1">Belongs to the transglycosylase family. Rpf subfamily.</text>
</comment>
<dbReference type="Proteomes" id="UP000070409">
    <property type="component" value="Unassembled WGS sequence"/>
</dbReference>
<feature type="region of interest" description="Disordered" evidence="3">
    <location>
        <begin position="1071"/>
        <end position="1160"/>
    </location>
</feature>
<dbReference type="EMBL" id="LSRE01000002">
    <property type="protein sequence ID" value="KXP00909.1"/>
    <property type="molecule type" value="Genomic_DNA"/>
</dbReference>
<feature type="transmembrane region" description="Helical" evidence="4">
    <location>
        <begin position="174"/>
        <end position="194"/>
    </location>
</feature>
<feature type="compositionally biased region" description="Low complexity" evidence="3">
    <location>
        <begin position="1118"/>
        <end position="1133"/>
    </location>
</feature>
<dbReference type="Gene3D" id="1.20.120.20">
    <property type="entry name" value="Apolipoprotein"/>
    <property type="match status" value="1"/>
</dbReference>
<feature type="region of interest" description="Disordered" evidence="3">
    <location>
        <begin position="1386"/>
        <end position="1409"/>
    </location>
</feature>
<feature type="compositionally biased region" description="Low complexity" evidence="3">
    <location>
        <begin position="1399"/>
        <end position="1409"/>
    </location>
</feature>
<feature type="transmembrane region" description="Helical" evidence="4">
    <location>
        <begin position="580"/>
        <end position="600"/>
    </location>
</feature>
<feature type="transmembrane region" description="Helical" evidence="4">
    <location>
        <begin position="265"/>
        <end position="291"/>
    </location>
</feature>
<keyword evidence="4" id="KW-0812">Transmembrane</keyword>
<feature type="transmembrane region" description="Helical" evidence="4">
    <location>
        <begin position="555"/>
        <end position="573"/>
    </location>
</feature>
<evidence type="ECO:0000256" key="4">
    <source>
        <dbReference type="SAM" id="Phobius"/>
    </source>
</evidence>
<dbReference type="Pfam" id="PF06737">
    <property type="entry name" value="Transglycosylas"/>
    <property type="match status" value="1"/>
</dbReference>
<organism evidence="6 7">
    <name type="scientific">Tsukamurella pseudospumae</name>
    <dbReference type="NCBI Taxonomy" id="239498"/>
    <lineage>
        <taxon>Bacteria</taxon>
        <taxon>Bacillati</taxon>
        <taxon>Actinomycetota</taxon>
        <taxon>Actinomycetes</taxon>
        <taxon>Mycobacteriales</taxon>
        <taxon>Tsukamurellaceae</taxon>
        <taxon>Tsukamurella</taxon>
    </lineage>
</organism>
<feature type="compositionally biased region" description="Low complexity" evidence="3">
    <location>
        <begin position="1143"/>
        <end position="1152"/>
    </location>
</feature>
<dbReference type="Gene3D" id="1.10.530.10">
    <property type="match status" value="1"/>
</dbReference>
<keyword evidence="4" id="KW-1133">Transmembrane helix</keyword>